<sequence length="82" mass="8976">MRTFRRYLLIQGMTLVCGIVGPIFLLVFFGSGAPHELKWMYFAGLVITAVDVLAALFITEALTNREQSNRGPTVACDTSAHG</sequence>
<accession>A0A7I7XWE7</accession>
<dbReference type="AlphaFoldDB" id="A0A7I7XWE7"/>
<dbReference type="EMBL" id="AP022612">
    <property type="protein sequence ID" value="BBZ33567.1"/>
    <property type="molecule type" value="Genomic_DNA"/>
</dbReference>
<gene>
    <name evidence="1" type="ORF">MCNF_21720</name>
</gene>
<reference evidence="1" key="2">
    <citation type="submission" date="2020-02" db="EMBL/GenBank/DDBJ databases">
        <authorList>
            <person name="Matsumoto Y."/>
            <person name="Motooka D."/>
            <person name="Nakamura S."/>
        </authorList>
    </citation>
    <scope>NUCLEOTIDE SEQUENCE</scope>
    <source>
        <strain evidence="1">JCM 13671</strain>
    </source>
</reference>
<protein>
    <submittedName>
        <fullName evidence="1">Uncharacterized protein</fullName>
    </submittedName>
</protein>
<reference evidence="1" key="1">
    <citation type="journal article" date="2019" name="Emerg. Microbes Infect.">
        <title>Comprehensive subspecies identification of 175 nontuberculous mycobacteria species based on 7547 genomic profiles.</title>
        <authorList>
            <person name="Matsumoto Y."/>
            <person name="Kinjo T."/>
            <person name="Motooka D."/>
            <person name="Nabeya D."/>
            <person name="Jung N."/>
            <person name="Uechi K."/>
            <person name="Horii T."/>
            <person name="Iida T."/>
            <person name="Fujita J."/>
            <person name="Nakamura S."/>
        </authorList>
    </citation>
    <scope>NUCLEOTIDE SEQUENCE [LARGE SCALE GENOMIC DNA]</scope>
    <source>
        <strain evidence="1">JCM 13671</strain>
    </source>
</reference>
<organism evidence="1 2">
    <name type="scientific">Mycolicibacterium confluentis</name>
    <dbReference type="NCBI Taxonomy" id="28047"/>
    <lineage>
        <taxon>Bacteria</taxon>
        <taxon>Bacillati</taxon>
        <taxon>Actinomycetota</taxon>
        <taxon>Actinomycetes</taxon>
        <taxon>Mycobacteriales</taxon>
        <taxon>Mycobacteriaceae</taxon>
        <taxon>Mycolicibacterium</taxon>
    </lineage>
</organism>
<dbReference type="Proteomes" id="UP000466931">
    <property type="component" value="Chromosome"/>
</dbReference>
<dbReference type="RefSeq" id="WP_234812822.1">
    <property type="nucleotide sequence ID" value="NZ_AP022612.1"/>
</dbReference>
<evidence type="ECO:0000313" key="2">
    <source>
        <dbReference type="Proteomes" id="UP000466931"/>
    </source>
</evidence>
<keyword evidence="2" id="KW-1185">Reference proteome</keyword>
<evidence type="ECO:0000313" key="1">
    <source>
        <dbReference type="EMBL" id="BBZ33567.1"/>
    </source>
</evidence>
<proteinExistence type="predicted"/>
<name>A0A7I7XWE7_9MYCO</name>